<dbReference type="CDD" id="cd04792">
    <property type="entry name" value="LanM-like"/>
    <property type="match status" value="1"/>
</dbReference>
<dbReference type="InterPro" id="IPR017146">
    <property type="entry name" value="Lanti_2_LanM"/>
</dbReference>
<dbReference type="PIRSF" id="PIRSF037228">
    <property type="entry name" value="Lant_mod_RumM"/>
    <property type="match status" value="1"/>
</dbReference>
<accession>G8RHV4</accession>
<reference evidence="2 3" key="1">
    <citation type="submission" date="2011-12" db="EMBL/GenBank/DDBJ databases">
        <title>Complete sequence of Mycobacterium rhodesiae NBB3.</title>
        <authorList>
            <consortium name="US DOE Joint Genome Institute"/>
            <person name="Lucas S."/>
            <person name="Han J."/>
            <person name="Lapidus A."/>
            <person name="Cheng J.-F."/>
            <person name="Goodwin L."/>
            <person name="Pitluck S."/>
            <person name="Peters L."/>
            <person name="Mikhailova N."/>
            <person name="Gu W."/>
            <person name="Detter J.C."/>
            <person name="Han C."/>
            <person name="Tapia R."/>
            <person name="Land M."/>
            <person name="Hauser L."/>
            <person name="Kyrpides N."/>
            <person name="Ivanova N."/>
            <person name="Pagani I."/>
            <person name="Mattes T."/>
            <person name="Holmes A."/>
            <person name="Rutledge P."/>
            <person name="Paulsen I."/>
            <person name="Coleman N."/>
            <person name="Woyke T."/>
        </authorList>
    </citation>
    <scope>NUCLEOTIDE SEQUENCE [LARGE SCALE GENOMIC DNA]</scope>
    <source>
        <strain evidence="2 3">NBB3</strain>
    </source>
</reference>
<dbReference type="eggNOG" id="COG4403">
    <property type="taxonomic scope" value="Bacteria"/>
</dbReference>
<dbReference type="STRING" id="710685.MycrhN_1488"/>
<name>G8RHV4_MYCRN</name>
<evidence type="ECO:0000313" key="3">
    <source>
        <dbReference type="Proteomes" id="UP000005442"/>
    </source>
</evidence>
<dbReference type="GO" id="GO:0031179">
    <property type="term" value="P:peptide modification"/>
    <property type="evidence" value="ECO:0007669"/>
    <property type="project" value="InterPro"/>
</dbReference>
<dbReference type="Proteomes" id="UP000005442">
    <property type="component" value="Chromosome"/>
</dbReference>
<dbReference type="InterPro" id="IPR012341">
    <property type="entry name" value="6hp_glycosidase-like_sf"/>
</dbReference>
<dbReference type="OrthoDB" id="9148343at2"/>
<dbReference type="KEGG" id="mrh:MycrhN_1488"/>
<dbReference type="NCBIfam" id="TIGR03897">
    <property type="entry name" value="lanti_2_LanM"/>
    <property type="match status" value="1"/>
</dbReference>
<evidence type="ECO:0000259" key="1">
    <source>
        <dbReference type="Pfam" id="PF13575"/>
    </source>
</evidence>
<organism evidence="2 3">
    <name type="scientific">Mycolicibacterium rhodesiae (strain NBB3)</name>
    <name type="common">Mycobacterium rhodesiae</name>
    <dbReference type="NCBI Taxonomy" id="710685"/>
    <lineage>
        <taxon>Bacteria</taxon>
        <taxon>Bacillati</taxon>
        <taxon>Actinomycetota</taxon>
        <taxon>Actinomycetes</taxon>
        <taxon>Mycobacteriales</taxon>
        <taxon>Mycobacteriaceae</taxon>
        <taxon>Mycolicibacterium</taxon>
    </lineage>
</organism>
<sequence>MESGFERMLSRAATIDEVLSDAYQPLPGQKADADIAAHRLAAWCRAAASGDWRLFARRLDRDGWSVEEILTRFANVRRDPRRPVPAWMADGEWVCAALQPAEGDAPVEVGAVPFAPLFAPLVSAAQMRLWSVVDPKARGILTEGARADLSTALMCELSDLASPALFERFTAATGFRDFVGDMAGGGFRRLFEDKPVLLRLLASVTRQWIDSSRELIDRLTDDLPVIRRTFAAANPQCRVTRIVGGLSDPHNFGRTVRIVGFGDGARVVYKPKHLDVDAAWAALVERLNSREPPADLRAMRVLTRAGYGWTEFIEHTSCDGPEDFSYFFRRAGAWLALFHAFVGVDMHQENIVATGSHPVPIDLEMILQSADARIADSEDTALATAMRKVLDSVVTVGLLPAYGRHSTSRVFVIGGVHSDSSPRVALRWMDANTDAMRPVKVTDIVSSMANLPFSEAGRASLADHLDDLISGFGDYAAFLHAQSPQDLLADFGALPIRTVIRPTRFYTGLLARLRDHRSMDDGVTWSAQADFAARLADWDTEVDPLWPLQRAERAALVDLNVPHFTTTGEGHTLGDAAGTSIRIDTSPGLERAGNRLRGLTDEEIAWQIEVIRQNTDLLRHRPAVGEIVPPPDLDHHGEAEFRAEADALAVELGRLAVRGSTDAAWIGLDWLGESEVSQLVVLGPDLYNGNCGIALFLAAHSAMTGDASSEALARAAVAGLRKNLVSRNPARLARSLGVGGGLGLGSIVYGLAVIAELLRDDAILGDAHICAALMTDDVIAADNQLDILGGSAGAILGLLRLHRQTGDGDALRIAEKCGQALLARPRVGQPGARTWVSPAFGRPLNGISHGAAGYAYSMSALSAATGSDEFCSPTTECLAYEDSTYDSGQRGWADLRDGADATSPCKWCYGAPGIGLARIAMTRLAGQPPRTADIERAADCVEHHWPVSTDTLCCGTLGSVEFLWEAAGMLGREDLRRLATRRLLSVVGAAHVAGDYRFSSGTGKFNLGLFRGLAGIGYTMLRGVHPTLPNVLIWE</sequence>
<dbReference type="SUPFAM" id="SSF158745">
    <property type="entry name" value="LanC-like"/>
    <property type="match status" value="1"/>
</dbReference>
<dbReference type="EMBL" id="CP003169">
    <property type="protein sequence ID" value="AEV72104.1"/>
    <property type="molecule type" value="Genomic_DNA"/>
</dbReference>
<dbReference type="Gene3D" id="1.50.10.10">
    <property type="match status" value="1"/>
</dbReference>
<dbReference type="PRINTS" id="PR01950">
    <property type="entry name" value="LANCSUPER"/>
</dbReference>
<keyword evidence="3" id="KW-1185">Reference proteome</keyword>
<dbReference type="InterPro" id="IPR007822">
    <property type="entry name" value="LANC-like"/>
</dbReference>
<evidence type="ECO:0000313" key="2">
    <source>
        <dbReference type="EMBL" id="AEV72104.1"/>
    </source>
</evidence>
<dbReference type="SMART" id="SM01260">
    <property type="entry name" value="LANC_like"/>
    <property type="match status" value="1"/>
</dbReference>
<dbReference type="InterPro" id="IPR025410">
    <property type="entry name" value="Lant_dehyd"/>
</dbReference>
<gene>
    <name evidence="2" type="ordered locus">MycrhN_1488</name>
</gene>
<feature type="domain" description="Lantibiotic biosynthesis protein dehydration" evidence="1">
    <location>
        <begin position="195"/>
        <end position="566"/>
    </location>
</feature>
<dbReference type="Pfam" id="PF05147">
    <property type="entry name" value="LANC_like"/>
    <property type="match status" value="1"/>
</dbReference>
<dbReference type="AlphaFoldDB" id="G8RHV4"/>
<dbReference type="HOGENOM" id="CLU_009398_0_0_11"/>
<dbReference type="GO" id="GO:0005975">
    <property type="term" value="P:carbohydrate metabolic process"/>
    <property type="evidence" value="ECO:0007669"/>
    <property type="project" value="InterPro"/>
</dbReference>
<proteinExistence type="predicted"/>
<dbReference type="RefSeq" id="WP_014209919.1">
    <property type="nucleotide sequence ID" value="NC_016604.1"/>
</dbReference>
<protein>
    <submittedName>
        <fullName evidence="2">Type 2 lantibiotic biosynthesis protein LanM</fullName>
    </submittedName>
</protein>
<dbReference type="PATRIC" id="fig|710685.3.peg.1494"/>
<dbReference type="Pfam" id="PF13575">
    <property type="entry name" value="DUF4135"/>
    <property type="match status" value="1"/>
</dbReference>